<evidence type="ECO:0000313" key="3">
    <source>
        <dbReference type="Proteomes" id="UP000281975"/>
    </source>
</evidence>
<dbReference type="Pfam" id="PF01066">
    <property type="entry name" value="CDP-OH_P_transf"/>
    <property type="match status" value="1"/>
</dbReference>
<dbReference type="AlphaFoldDB" id="A0A420WUG6"/>
<protein>
    <submittedName>
        <fullName evidence="2">Phosphatidylglycerophosphate synthase</fullName>
    </submittedName>
</protein>
<sequence>MLDRWLRRATQPPLRWLARHSIYWRVTPLGASLTGLTLAVFVMVMLVLHFYMAALAGLLLNRFFDGLDGALARTMGEDETAGRFLDACLEVLSRMLFLLGFALAEPAQNALPALILLATGSALDISIARFEAQTGQRRGVLRHAHWALRLLDMITHATPRLLILVAACVWPHYFPVIAWSYAGVQALLLPARVILGYRRLAGRDRLARAERAARMTALGVVEAGRPGFALPPWRNAEVGSAGRQAAAKAT</sequence>
<evidence type="ECO:0000256" key="1">
    <source>
        <dbReference type="SAM" id="Phobius"/>
    </source>
</evidence>
<dbReference type="InterPro" id="IPR043130">
    <property type="entry name" value="CDP-OH_PTrfase_TM_dom"/>
</dbReference>
<keyword evidence="1" id="KW-0812">Transmembrane</keyword>
<evidence type="ECO:0000313" key="2">
    <source>
        <dbReference type="EMBL" id="RKQ97084.1"/>
    </source>
</evidence>
<dbReference type="Proteomes" id="UP000281975">
    <property type="component" value="Unassembled WGS sequence"/>
</dbReference>
<keyword evidence="3" id="KW-1185">Reference proteome</keyword>
<dbReference type="Gene3D" id="1.20.120.1760">
    <property type="match status" value="1"/>
</dbReference>
<keyword evidence="1" id="KW-1133">Transmembrane helix</keyword>
<proteinExistence type="predicted"/>
<reference evidence="2 3" key="1">
    <citation type="submission" date="2018-10" db="EMBL/GenBank/DDBJ databases">
        <title>Genomic Encyclopedia of Type Strains, Phase IV (KMG-IV): sequencing the most valuable type-strain genomes for metagenomic binning, comparative biology and taxonomic classification.</title>
        <authorList>
            <person name="Goeker M."/>
        </authorList>
    </citation>
    <scope>NUCLEOTIDE SEQUENCE [LARGE SCALE GENOMIC DNA]</scope>
    <source>
        <strain evidence="2 3">DSM 23229</strain>
    </source>
</reference>
<dbReference type="GO" id="GO:0016780">
    <property type="term" value="F:phosphotransferase activity, for other substituted phosphate groups"/>
    <property type="evidence" value="ECO:0007669"/>
    <property type="project" value="InterPro"/>
</dbReference>
<dbReference type="GO" id="GO:0008654">
    <property type="term" value="P:phospholipid biosynthetic process"/>
    <property type="evidence" value="ECO:0007669"/>
    <property type="project" value="InterPro"/>
</dbReference>
<dbReference type="InterPro" id="IPR000462">
    <property type="entry name" value="CDP-OH_P_trans"/>
</dbReference>
<organism evidence="2 3">
    <name type="scientific">Kushneria sinocarnis</name>
    <dbReference type="NCBI Taxonomy" id="595502"/>
    <lineage>
        <taxon>Bacteria</taxon>
        <taxon>Pseudomonadati</taxon>
        <taxon>Pseudomonadota</taxon>
        <taxon>Gammaproteobacteria</taxon>
        <taxon>Oceanospirillales</taxon>
        <taxon>Halomonadaceae</taxon>
        <taxon>Kushneria</taxon>
    </lineage>
</organism>
<feature type="transmembrane region" description="Helical" evidence="1">
    <location>
        <begin position="38"/>
        <end position="64"/>
    </location>
</feature>
<comment type="caution">
    <text evidence="2">The sequence shown here is derived from an EMBL/GenBank/DDBJ whole genome shotgun (WGS) entry which is preliminary data.</text>
</comment>
<gene>
    <name evidence="2" type="ORF">C7446_2502</name>
</gene>
<name>A0A420WUG6_9GAMM</name>
<dbReference type="EMBL" id="RBIN01000007">
    <property type="protein sequence ID" value="RKQ97084.1"/>
    <property type="molecule type" value="Genomic_DNA"/>
</dbReference>
<dbReference type="OrthoDB" id="9790577at2"/>
<keyword evidence="1" id="KW-0472">Membrane</keyword>
<accession>A0A420WUG6</accession>
<dbReference type="GO" id="GO:0016020">
    <property type="term" value="C:membrane"/>
    <property type="evidence" value="ECO:0007669"/>
    <property type="project" value="InterPro"/>
</dbReference>
<dbReference type="RefSeq" id="WP_121173424.1">
    <property type="nucleotide sequence ID" value="NZ_RBIN01000007.1"/>
</dbReference>